<dbReference type="SMART" id="SM00938">
    <property type="entry name" value="P-II"/>
    <property type="match status" value="1"/>
</dbReference>
<evidence type="ECO:0000313" key="2">
    <source>
        <dbReference type="Proteomes" id="UP000824988"/>
    </source>
</evidence>
<dbReference type="Proteomes" id="UP000824988">
    <property type="component" value="Chromosome"/>
</dbReference>
<dbReference type="SUPFAM" id="SSF54913">
    <property type="entry name" value="GlnB-like"/>
    <property type="match status" value="1"/>
</dbReference>
<dbReference type="EMBL" id="AP019782">
    <property type="protein sequence ID" value="BBL71716.1"/>
    <property type="molecule type" value="Genomic_DNA"/>
</dbReference>
<dbReference type="RefSeq" id="WP_054772675.1">
    <property type="nucleotide sequence ID" value="NZ_AP019782.1"/>
</dbReference>
<dbReference type="Gene3D" id="3.30.70.120">
    <property type="match status" value="1"/>
</dbReference>
<dbReference type="AlphaFoldDB" id="A0A8D5AL33"/>
<protein>
    <submittedName>
        <fullName evidence="1">Nitrogen regulatory protein P-II</fullName>
    </submittedName>
</protein>
<dbReference type="GO" id="GO:0005829">
    <property type="term" value="C:cytosol"/>
    <property type="evidence" value="ECO:0007669"/>
    <property type="project" value="TreeGrafter"/>
</dbReference>
<dbReference type="PROSITE" id="PS51343">
    <property type="entry name" value="PII_GLNB_DOM"/>
    <property type="match status" value="1"/>
</dbReference>
<dbReference type="GO" id="GO:0005524">
    <property type="term" value="F:ATP binding"/>
    <property type="evidence" value="ECO:0007669"/>
    <property type="project" value="TreeGrafter"/>
</dbReference>
<proteinExistence type="predicted"/>
<name>A0A8D5AL33_9GAMM</name>
<keyword evidence="2" id="KW-1185">Reference proteome</keyword>
<dbReference type="InterPro" id="IPR011322">
    <property type="entry name" value="N-reg_PII-like_a/b"/>
</dbReference>
<reference evidence="1" key="1">
    <citation type="submission" date="2019-06" db="EMBL/GenBank/DDBJ databases">
        <title>Complete genome sequence of Methylogaea oryzae strain JCM16910.</title>
        <authorList>
            <person name="Asakawa S."/>
        </authorList>
    </citation>
    <scope>NUCLEOTIDE SEQUENCE</scope>
    <source>
        <strain evidence="1">E10</strain>
    </source>
</reference>
<dbReference type="PRINTS" id="PR00340">
    <property type="entry name" value="PIIGLNB"/>
</dbReference>
<dbReference type="PANTHER" id="PTHR30115:SF11">
    <property type="entry name" value="NITROGEN REGULATORY PROTEIN P-II HOMOLOG"/>
    <property type="match status" value="1"/>
</dbReference>
<gene>
    <name evidence="1" type="ORF">MoryE10_23220</name>
</gene>
<dbReference type="InterPro" id="IPR015867">
    <property type="entry name" value="N-reg_PII/ATP_PRibTrfase_C"/>
</dbReference>
<evidence type="ECO:0000313" key="1">
    <source>
        <dbReference type="EMBL" id="BBL71716.1"/>
    </source>
</evidence>
<sequence>MKEIRAYIQPFMLGRVAQALMEIEHFPGMSVSDCEGFGRETRGAAQDFMPFIAKKRLEIFAADHQVEAIVATIMREAHSGRHGDGKVYVVEVKEGGRISSGERGAELA</sequence>
<dbReference type="GO" id="GO:0030234">
    <property type="term" value="F:enzyme regulator activity"/>
    <property type="evidence" value="ECO:0007669"/>
    <property type="project" value="InterPro"/>
</dbReference>
<dbReference type="Pfam" id="PF00543">
    <property type="entry name" value="P-II"/>
    <property type="match status" value="1"/>
</dbReference>
<dbReference type="KEGG" id="moz:MoryE10_23220"/>
<dbReference type="InterPro" id="IPR002187">
    <property type="entry name" value="N-reg_PII"/>
</dbReference>
<dbReference type="GO" id="GO:0006808">
    <property type="term" value="P:regulation of nitrogen utilization"/>
    <property type="evidence" value="ECO:0007669"/>
    <property type="project" value="InterPro"/>
</dbReference>
<organism evidence="1 2">
    <name type="scientific">Methylogaea oryzae</name>
    <dbReference type="NCBI Taxonomy" id="1295382"/>
    <lineage>
        <taxon>Bacteria</taxon>
        <taxon>Pseudomonadati</taxon>
        <taxon>Pseudomonadota</taxon>
        <taxon>Gammaproteobacteria</taxon>
        <taxon>Methylococcales</taxon>
        <taxon>Methylococcaceae</taxon>
        <taxon>Methylogaea</taxon>
    </lineage>
</organism>
<accession>A0A8D5AL33</accession>
<dbReference type="PANTHER" id="PTHR30115">
    <property type="entry name" value="NITROGEN REGULATORY PROTEIN P-II"/>
    <property type="match status" value="1"/>
</dbReference>